<keyword evidence="5 8" id="KW-0812">Transmembrane</keyword>
<dbReference type="RefSeq" id="WP_183202549.1">
    <property type="nucleotide sequence ID" value="NZ_JACIEK010000024.1"/>
</dbReference>
<dbReference type="EMBL" id="JACIEK010000024">
    <property type="protein sequence ID" value="MBB4000612.1"/>
    <property type="molecule type" value="Genomic_DNA"/>
</dbReference>
<dbReference type="Proteomes" id="UP000542776">
    <property type="component" value="Unassembled WGS sequence"/>
</dbReference>
<feature type="transmembrane region" description="Helical" evidence="8">
    <location>
        <begin position="170"/>
        <end position="192"/>
    </location>
</feature>
<dbReference type="PANTHER" id="PTHR30472:SF25">
    <property type="entry name" value="ABC TRANSPORTER PERMEASE PROTEIN MJ0876-RELATED"/>
    <property type="match status" value="1"/>
</dbReference>
<dbReference type="Pfam" id="PF01032">
    <property type="entry name" value="FecCD"/>
    <property type="match status" value="1"/>
</dbReference>
<dbReference type="Gene3D" id="1.10.3470.10">
    <property type="entry name" value="ABC transporter involved in vitamin B12 uptake, BtuC"/>
    <property type="match status" value="1"/>
</dbReference>
<comment type="subcellular location">
    <subcellularLocation>
        <location evidence="1">Cell membrane</location>
        <topology evidence="1">Multi-pass membrane protein</topology>
    </subcellularLocation>
</comment>
<keyword evidence="10" id="KW-1185">Reference proteome</keyword>
<evidence type="ECO:0000256" key="7">
    <source>
        <dbReference type="ARBA" id="ARBA00023136"/>
    </source>
</evidence>
<dbReference type="CDD" id="cd06550">
    <property type="entry name" value="TM_ABC_iron-siderophores_like"/>
    <property type="match status" value="1"/>
</dbReference>
<evidence type="ECO:0000256" key="4">
    <source>
        <dbReference type="ARBA" id="ARBA00022475"/>
    </source>
</evidence>
<keyword evidence="4" id="KW-1003">Cell membrane</keyword>
<evidence type="ECO:0000313" key="9">
    <source>
        <dbReference type="EMBL" id="MBB4000612.1"/>
    </source>
</evidence>
<reference evidence="9 10" key="1">
    <citation type="submission" date="2020-08" db="EMBL/GenBank/DDBJ databases">
        <title>Genomic Encyclopedia of Type Strains, Phase IV (KMG-IV): sequencing the most valuable type-strain genomes for metagenomic binning, comparative biology and taxonomic classification.</title>
        <authorList>
            <person name="Goeker M."/>
        </authorList>
    </citation>
    <scope>NUCLEOTIDE SEQUENCE [LARGE SCALE GENOMIC DNA]</scope>
    <source>
        <strain evidence="9 10">DSM 102238</strain>
    </source>
</reference>
<dbReference type="SUPFAM" id="SSF81345">
    <property type="entry name" value="ABC transporter involved in vitamin B12 uptake, BtuC"/>
    <property type="match status" value="1"/>
</dbReference>
<dbReference type="GO" id="GO:0005886">
    <property type="term" value="C:plasma membrane"/>
    <property type="evidence" value="ECO:0007669"/>
    <property type="project" value="UniProtKB-SubCell"/>
</dbReference>
<feature type="transmembrane region" description="Helical" evidence="8">
    <location>
        <begin position="21"/>
        <end position="44"/>
    </location>
</feature>
<evidence type="ECO:0000313" key="10">
    <source>
        <dbReference type="Proteomes" id="UP000542776"/>
    </source>
</evidence>
<dbReference type="InterPro" id="IPR000522">
    <property type="entry name" value="ABC_transptr_permease_BtuC"/>
</dbReference>
<feature type="transmembrane region" description="Helical" evidence="8">
    <location>
        <begin position="136"/>
        <end position="158"/>
    </location>
</feature>
<proteinExistence type="inferred from homology"/>
<keyword evidence="7 8" id="KW-0472">Membrane</keyword>
<keyword evidence="6 8" id="KW-1133">Transmembrane helix</keyword>
<evidence type="ECO:0000256" key="3">
    <source>
        <dbReference type="ARBA" id="ARBA00022448"/>
    </source>
</evidence>
<comment type="similarity">
    <text evidence="2">Belongs to the binding-protein-dependent transport system permease family. FecCD subfamily.</text>
</comment>
<sequence>MTDRAPVRTRSGDRSAVARAVLLALGAGLLAVAVVAVGVGPALLSPVKVAAILAAGPRGQDTALAETVIVWQIRLPRVLLGALVGAALGAVGAMMQGLFRNPLADPGLVGVSSGAALAAVATIVLSHGVLAPLVTLFGVYALPVAAFGGGLATTLLIYRIGTRAGQSSVAIMLLAGIALGAFASAGIGLLVYGSNDAQLRDLTFWSLGGLGGATWTKLAAGAPMMFAALALMPIVARGLNGIVLGEAEAFHLGIRVQRLKRLTILLVALATGAAVAVAGPIGFVGIVVPHLLRLSIGPDHRHLLPASALGGAALLLVADMAARAIVAPAELPLGILTAAIGAPVFLWILMRRRGASGL</sequence>
<comment type="caution">
    <text evidence="9">The sequence shown here is derived from an EMBL/GenBank/DDBJ whole genome shotgun (WGS) entry which is preliminary data.</text>
</comment>
<gene>
    <name evidence="9" type="ORF">GGR04_004492</name>
</gene>
<dbReference type="GO" id="GO:0033214">
    <property type="term" value="P:siderophore-iron import into cell"/>
    <property type="evidence" value="ECO:0007669"/>
    <property type="project" value="TreeGrafter"/>
</dbReference>
<evidence type="ECO:0000256" key="6">
    <source>
        <dbReference type="ARBA" id="ARBA00022989"/>
    </source>
</evidence>
<protein>
    <submittedName>
        <fullName evidence="9">Iron complex transport system permease protein</fullName>
    </submittedName>
</protein>
<dbReference type="AlphaFoldDB" id="A0A7W6H8Q7"/>
<feature type="transmembrane region" description="Helical" evidence="8">
    <location>
        <begin position="264"/>
        <end position="288"/>
    </location>
</feature>
<evidence type="ECO:0000256" key="1">
    <source>
        <dbReference type="ARBA" id="ARBA00004651"/>
    </source>
</evidence>
<feature type="transmembrane region" description="Helical" evidence="8">
    <location>
        <begin position="107"/>
        <end position="130"/>
    </location>
</feature>
<feature type="transmembrane region" description="Helical" evidence="8">
    <location>
        <begin position="212"/>
        <end position="232"/>
    </location>
</feature>
<organism evidence="9 10">
    <name type="scientific">Aureimonas pseudogalii</name>
    <dbReference type="NCBI Taxonomy" id="1744844"/>
    <lineage>
        <taxon>Bacteria</taxon>
        <taxon>Pseudomonadati</taxon>
        <taxon>Pseudomonadota</taxon>
        <taxon>Alphaproteobacteria</taxon>
        <taxon>Hyphomicrobiales</taxon>
        <taxon>Aurantimonadaceae</taxon>
        <taxon>Aureimonas</taxon>
    </lineage>
</organism>
<feature type="transmembrane region" description="Helical" evidence="8">
    <location>
        <begin position="78"/>
        <end position="95"/>
    </location>
</feature>
<dbReference type="InterPro" id="IPR037294">
    <property type="entry name" value="ABC_BtuC-like"/>
</dbReference>
<dbReference type="PANTHER" id="PTHR30472">
    <property type="entry name" value="FERRIC ENTEROBACTIN TRANSPORT SYSTEM PERMEASE PROTEIN"/>
    <property type="match status" value="1"/>
</dbReference>
<dbReference type="GO" id="GO:0022857">
    <property type="term" value="F:transmembrane transporter activity"/>
    <property type="evidence" value="ECO:0007669"/>
    <property type="project" value="InterPro"/>
</dbReference>
<accession>A0A7W6H8Q7</accession>
<evidence type="ECO:0000256" key="5">
    <source>
        <dbReference type="ARBA" id="ARBA00022692"/>
    </source>
</evidence>
<evidence type="ECO:0000256" key="2">
    <source>
        <dbReference type="ARBA" id="ARBA00007935"/>
    </source>
</evidence>
<feature type="transmembrane region" description="Helical" evidence="8">
    <location>
        <begin position="333"/>
        <end position="350"/>
    </location>
</feature>
<keyword evidence="3" id="KW-0813">Transport</keyword>
<dbReference type="FunFam" id="1.10.3470.10:FF:000001">
    <property type="entry name" value="Vitamin B12 ABC transporter permease BtuC"/>
    <property type="match status" value="1"/>
</dbReference>
<evidence type="ECO:0000256" key="8">
    <source>
        <dbReference type="SAM" id="Phobius"/>
    </source>
</evidence>
<name>A0A7W6H8Q7_9HYPH</name>